<dbReference type="PANTHER" id="PTHR47876:SF3">
    <property type="entry name" value="PHYTOCHROME 1"/>
    <property type="match status" value="1"/>
</dbReference>
<reference evidence="3 4" key="1">
    <citation type="submission" date="2024-11" db="EMBL/GenBank/DDBJ databases">
        <title>A near-complete genome assembly of Cinchona calisaya.</title>
        <authorList>
            <person name="Lian D.C."/>
            <person name="Zhao X.W."/>
            <person name="Wei L."/>
        </authorList>
    </citation>
    <scope>NUCLEOTIDE SEQUENCE [LARGE SCALE GENOMIC DNA]</scope>
    <source>
        <tissue evidence="3">Nenye</tissue>
    </source>
</reference>
<dbReference type="InterPro" id="IPR012340">
    <property type="entry name" value="NA-bd_OB-fold"/>
</dbReference>
<dbReference type="Pfam" id="PF08446">
    <property type="entry name" value="PAS_2"/>
    <property type="match status" value="1"/>
</dbReference>
<dbReference type="Gene3D" id="3.30.450.20">
    <property type="entry name" value="PAS domain"/>
    <property type="match status" value="1"/>
</dbReference>
<gene>
    <name evidence="3" type="ORF">ACH5RR_036744</name>
</gene>
<dbReference type="PROSITE" id="PS50046">
    <property type="entry name" value="PHYTOCHROME_2"/>
    <property type="match status" value="1"/>
</dbReference>
<dbReference type="AlphaFoldDB" id="A0ABD2Y5T9"/>
<name>A0ABD2Y5T9_9GENT</name>
<sequence>MNNNWRACRRVDGVDAVGQSDRIETLNSECEGTKVQALIFGTDIPFFYQYFGSYKRYYIANAKVKYSDPNYATRQNECFWTIDNSTIVEQVNEQVPLEFPPIFQFTPFSKFFDYMEPYAHIDALGVAIHALPSRPMNGNNGPTTSKDIVIINEEKSPLLLILRDDFKMFEEATIAQQIQTFPVIVALHVKVIAFRGLQSKFGSAFLIDPPIQESDLRTLFTPSTSGLLKRAFGPREITLLNPIWIHSKNLGKLFYGILHRIDVNIVIDLEPARSDNPGFSITGAMQWHKLAVRAISHLQSLPGGDIKLFCDTVMESVRELTGYDRLILRDSFKDTEGSNFKLTIQDQMDYELQGMDELRSIAREMVRLIETATAPIFVVDV</sequence>
<keyword evidence="4" id="KW-1185">Reference proteome</keyword>
<dbReference type="EMBL" id="JBJUIK010000015">
    <property type="protein sequence ID" value="KAL3502295.1"/>
    <property type="molecule type" value="Genomic_DNA"/>
</dbReference>
<dbReference type="SUPFAM" id="SSF55785">
    <property type="entry name" value="PYP-like sensor domain (PAS domain)"/>
    <property type="match status" value="1"/>
</dbReference>
<organism evidence="3 4">
    <name type="scientific">Cinchona calisaya</name>
    <dbReference type="NCBI Taxonomy" id="153742"/>
    <lineage>
        <taxon>Eukaryota</taxon>
        <taxon>Viridiplantae</taxon>
        <taxon>Streptophyta</taxon>
        <taxon>Embryophyta</taxon>
        <taxon>Tracheophyta</taxon>
        <taxon>Spermatophyta</taxon>
        <taxon>Magnoliopsida</taxon>
        <taxon>eudicotyledons</taxon>
        <taxon>Gunneridae</taxon>
        <taxon>Pentapetalae</taxon>
        <taxon>asterids</taxon>
        <taxon>lamiids</taxon>
        <taxon>Gentianales</taxon>
        <taxon>Rubiaceae</taxon>
        <taxon>Cinchonoideae</taxon>
        <taxon>Cinchoneae</taxon>
        <taxon>Cinchona</taxon>
    </lineage>
</organism>
<dbReference type="InterPro" id="IPR035965">
    <property type="entry name" value="PAS-like_dom_sf"/>
</dbReference>
<evidence type="ECO:0000313" key="4">
    <source>
        <dbReference type="Proteomes" id="UP001630127"/>
    </source>
</evidence>
<dbReference type="InterPro" id="IPR013654">
    <property type="entry name" value="PAS_2"/>
</dbReference>
<comment type="caution">
    <text evidence="3">The sequence shown here is derived from an EMBL/GenBank/DDBJ whole genome shotgun (WGS) entry which is preliminary data.</text>
</comment>
<feature type="domain" description="Phytochrome chromophore attachment site" evidence="2">
    <location>
        <begin position="305"/>
        <end position="356"/>
    </location>
</feature>
<dbReference type="InterPro" id="IPR001294">
    <property type="entry name" value="Phytochrome"/>
</dbReference>
<dbReference type="PANTHER" id="PTHR47876">
    <property type="entry name" value="OS08G0260000 PROTEIN"/>
    <property type="match status" value="1"/>
</dbReference>
<protein>
    <recommendedName>
        <fullName evidence="2">Phytochrome chromophore attachment site domain-containing protein</fullName>
    </recommendedName>
</protein>
<proteinExistence type="predicted"/>
<keyword evidence="1" id="KW-0675">Receptor</keyword>
<evidence type="ECO:0000256" key="1">
    <source>
        <dbReference type="ARBA" id="ARBA00023170"/>
    </source>
</evidence>
<dbReference type="InterPro" id="IPR016132">
    <property type="entry name" value="Phyto_chromo_attachment"/>
</dbReference>
<dbReference type="Proteomes" id="UP001630127">
    <property type="component" value="Unassembled WGS sequence"/>
</dbReference>
<evidence type="ECO:0000313" key="3">
    <source>
        <dbReference type="EMBL" id="KAL3502295.1"/>
    </source>
</evidence>
<dbReference type="PRINTS" id="PR01033">
    <property type="entry name" value="PHYTOCHROME"/>
</dbReference>
<dbReference type="Gene3D" id="2.40.50.140">
    <property type="entry name" value="Nucleic acid-binding proteins"/>
    <property type="match status" value="1"/>
</dbReference>
<evidence type="ECO:0000259" key="2">
    <source>
        <dbReference type="PROSITE" id="PS50046"/>
    </source>
</evidence>
<accession>A0ABD2Y5T9</accession>